<dbReference type="EMBL" id="LWQT01000063">
    <property type="protein sequence ID" value="OAN49459.1"/>
    <property type="molecule type" value="Genomic_DNA"/>
</dbReference>
<reference evidence="1 2" key="1">
    <citation type="submission" date="2016-04" db="EMBL/GenBank/DDBJ databases">
        <title>Draft genome sequence of freshwater magnetotactic bacteria Magnetospirillum marisnigri SP-1 and Magnetospirillum moscoviense BB-1.</title>
        <authorList>
            <person name="Koziaeva V."/>
            <person name="Dziuba M.V."/>
            <person name="Ivanov T.M."/>
            <person name="Kuznetsov B."/>
            <person name="Grouzdev D.S."/>
        </authorList>
    </citation>
    <scope>NUCLEOTIDE SEQUENCE [LARGE SCALE GENOMIC DNA]</scope>
    <source>
        <strain evidence="1 2">SP-1</strain>
    </source>
</reference>
<dbReference type="AlphaFoldDB" id="A0A178MLG8"/>
<sequence length="62" mass="6976">MAIKIKLTRGSDLRQVEPLILSHNARHAPLLTFIQLVASGGKQRYNTLSSIPARQKFTKTFI</sequence>
<name>A0A178MLG8_9PROT</name>
<keyword evidence="2" id="KW-1185">Reference proteome</keyword>
<evidence type="ECO:0000313" key="1">
    <source>
        <dbReference type="EMBL" id="OAN49459.1"/>
    </source>
</evidence>
<accession>A0A178MLG8</accession>
<organism evidence="1 2">
    <name type="scientific">Paramagnetospirillum marisnigri</name>
    <dbReference type="NCBI Taxonomy" id="1285242"/>
    <lineage>
        <taxon>Bacteria</taxon>
        <taxon>Pseudomonadati</taxon>
        <taxon>Pseudomonadota</taxon>
        <taxon>Alphaproteobacteria</taxon>
        <taxon>Rhodospirillales</taxon>
        <taxon>Magnetospirillaceae</taxon>
        <taxon>Paramagnetospirillum</taxon>
    </lineage>
</organism>
<protein>
    <submittedName>
        <fullName evidence="1">Uncharacterized protein</fullName>
    </submittedName>
</protein>
<comment type="caution">
    <text evidence="1">The sequence shown here is derived from an EMBL/GenBank/DDBJ whole genome shotgun (WGS) entry which is preliminary data.</text>
</comment>
<dbReference type="Proteomes" id="UP000078428">
    <property type="component" value="Unassembled WGS sequence"/>
</dbReference>
<proteinExistence type="predicted"/>
<evidence type="ECO:0000313" key="2">
    <source>
        <dbReference type="Proteomes" id="UP000078428"/>
    </source>
</evidence>
<gene>
    <name evidence="1" type="ORF">A6A04_19445</name>
</gene>